<keyword evidence="4 7" id="KW-0808">Transferase</keyword>
<proteinExistence type="predicted"/>
<dbReference type="PANTHER" id="PTHR43646">
    <property type="entry name" value="GLYCOSYLTRANSFERASE"/>
    <property type="match status" value="1"/>
</dbReference>
<name>A0A1A8TN20_9GAMM</name>
<evidence type="ECO:0000256" key="2">
    <source>
        <dbReference type="ARBA" id="ARBA00022475"/>
    </source>
</evidence>
<evidence type="ECO:0000313" key="7">
    <source>
        <dbReference type="EMBL" id="SBS34024.1"/>
    </source>
</evidence>
<dbReference type="SUPFAM" id="SSF53448">
    <property type="entry name" value="Nucleotide-diphospho-sugar transferases"/>
    <property type="match status" value="1"/>
</dbReference>
<keyword evidence="8" id="KW-1185">Reference proteome</keyword>
<dbReference type="PANTHER" id="PTHR43646:SF2">
    <property type="entry name" value="GLYCOSYLTRANSFERASE 2-LIKE DOMAIN-CONTAINING PROTEIN"/>
    <property type="match status" value="1"/>
</dbReference>
<accession>A0A1A8TN20</accession>
<dbReference type="InterPro" id="IPR029044">
    <property type="entry name" value="Nucleotide-diphossugar_trans"/>
</dbReference>
<evidence type="ECO:0000256" key="5">
    <source>
        <dbReference type="ARBA" id="ARBA00023136"/>
    </source>
</evidence>
<evidence type="ECO:0000256" key="3">
    <source>
        <dbReference type="ARBA" id="ARBA00022676"/>
    </source>
</evidence>
<comment type="subcellular location">
    <subcellularLocation>
        <location evidence="1">Cell membrane</location>
    </subcellularLocation>
</comment>
<evidence type="ECO:0000259" key="6">
    <source>
        <dbReference type="Pfam" id="PF00535"/>
    </source>
</evidence>
<sequence length="258" mass="30118">MVNMTPFIGNERGKQMNKLSVIIITYNEQKRIGQLLEDLNNQVFKDFEVIVVDSNSDDDTLLVAAQYETCFDEFRVHKMEKRGVSLGRNVGANLAKYERILFLDADVRLHERFLSKAIKKLDKSKLEIAGVYMGASRLGLPTKLSYGMFNVGIYLTQFFFPTAVGACIFSTKRLHRELGGFNERINLCEDCDYVNRASKTWRFRMLAMTFQFDPRRLKQDGVLKMGYLYIRANVRRFFIGEMYNNEIEYKFGHYHENN</sequence>
<dbReference type="Gene3D" id="3.90.550.10">
    <property type="entry name" value="Spore Coat Polysaccharide Biosynthesis Protein SpsA, Chain A"/>
    <property type="match status" value="1"/>
</dbReference>
<evidence type="ECO:0000256" key="1">
    <source>
        <dbReference type="ARBA" id="ARBA00004236"/>
    </source>
</evidence>
<dbReference type="GO" id="GO:0016757">
    <property type="term" value="F:glycosyltransferase activity"/>
    <property type="evidence" value="ECO:0007669"/>
    <property type="project" value="UniProtKB-KW"/>
</dbReference>
<reference evidence="7 8" key="1">
    <citation type="submission" date="2016-06" db="EMBL/GenBank/DDBJ databases">
        <authorList>
            <person name="Kjaerup R.B."/>
            <person name="Dalgaard T.S."/>
            <person name="Juul-Madsen H.R."/>
        </authorList>
    </citation>
    <scope>NUCLEOTIDE SEQUENCE [LARGE SCALE GENOMIC DNA]</scope>
    <source>
        <strain evidence="7 8">CECT 8886</strain>
    </source>
</reference>
<gene>
    <name evidence="7" type="primary">pglI</name>
    <name evidence="7" type="ORF">MSP8886_02931</name>
</gene>
<dbReference type="STRING" id="1792290.MSP8886_02931"/>
<evidence type="ECO:0000313" key="8">
    <source>
        <dbReference type="Proteomes" id="UP000092544"/>
    </source>
</evidence>
<dbReference type="GO" id="GO:0005886">
    <property type="term" value="C:plasma membrane"/>
    <property type="evidence" value="ECO:0007669"/>
    <property type="project" value="UniProtKB-SubCell"/>
</dbReference>
<dbReference type="Pfam" id="PF00535">
    <property type="entry name" value="Glycos_transf_2"/>
    <property type="match status" value="1"/>
</dbReference>
<keyword evidence="3 7" id="KW-0328">Glycosyltransferase</keyword>
<dbReference type="EC" id="2.4.1.293" evidence="7"/>
<protein>
    <submittedName>
        <fullName evidence="7">GalNAc(5)-diNAcBac-PP-undecaprenol beta-1,3-glucosyltransferase</fullName>
        <ecNumber evidence="7">2.4.1.293</ecNumber>
    </submittedName>
</protein>
<dbReference type="InterPro" id="IPR001173">
    <property type="entry name" value="Glyco_trans_2-like"/>
</dbReference>
<feature type="domain" description="Glycosyltransferase 2-like" evidence="6">
    <location>
        <begin position="20"/>
        <end position="129"/>
    </location>
</feature>
<organism evidence="7 8">
    <name type="scientific">Marinomonas spartinae</name>
    <dbReference type="NCBI Taxonomy" id="1792290"/>
    <lineage>
        <taxon>Bacteria</taxon>
        <taxon>Pseudomonadati</taxon>
        <taxon>Pseudomonadota</taxon>
        <taxon>Gammaproteobacteria</taxon>
        <taxon>Oceanospirillales</taxon>
        <taxon>Oceanospirillaceae</taxon>
        <taxon>Marinomonas</taxon>
    </lineage>
</organism>
<evidence type="ECO:0000256" key="4">
    <source>
        <dbReference type="ARBA" id="ARBA00022679"/>
    </source>
</evidence>
<keyword evidence="5" id="KW-0472">Membrane</keyword>
<dbReference type="AlphaFoldDB" id="A0A1A8TN20"/>
<dbReference type="Proteomes" id="UP000092544">
    <property type="component" value="Unassembled WGS sequence"/>
</dbReference>
<keyword evidence="2" id="KW-1003">Cell membrane</keyword>
<dbReference type="EMBL" id="FLOB01000007">
    <property type="protein sequence ID" value="SBS34024.1"/>
    <property type="molecule type" value="Genomic_DNA"/>
</dbReference>